<dbReference type="InterPro" id="IPR013083">
    <property type="entry name" value="Znf_RING/FYVE/PHD"/>
</dbReference>
<feature type="region of interest" description="Disordered" evidence="6">
    <location>
        <begin position="477"/>
        <end position="518"/>
    </location>
</feature>
<dbReference type="Gene3D" id="3.30.40.10">
    <property type="entry name" value="Zinc/RING finger domain, C3HC4 (zinc finger)"/>
    <property type="match status" value="1"/>
</dbReference>
<dbReference type="Pfam" id="PF02891">
    <property type="entry name" value="zf-MIZ"/>
    <property type="match status" value="1"/>
</dbReference>
<proteinExistence type="predicted"/>
<keyword evidence="2 5" id="KW-0863">Zinc-finger</keyword>
<evidence type="ECO:0000256" key="1">
    <source>
        <dbReference type="ARBA" id="ARBA00022723"/>
    </source>
</evidence>
<sequence>MHGAEEKALHVEEKQDEEEQLSDHSDAGTNPALSKGVSPEGTPCAVCRRALQPVEQRLRHLPDRPLCNACCFREMDPFRPVQELEHVMYLSVLPGRHLTFDLEVPDLRQWRKDGFEVEIRGLRRRSLAESQSLQQVWPSFLSIEVNGHEVFTTKVPLRGHKRRDLPQSLSANLRRGTNAVEVTAEDERRRDFLLAVVRTLPLKPRDLSRSIPEETYQDCMQRIQALLRESLAQGRAHHGLDGVERVGDERLKLQCPIMLTRPSTLPVRGTECRHFQCIDLDAYLISNFRTKAFNSRWRCPLCSFEIRPKDLRIDTFVQMLLKETEADVEEVLLFPDGSWQKGEPVPQTRTPSTSPSPPRPARNCAVPAAKAPSRRRTNGAVAKAQGAPRRRDKKRRKAPVQGETGTKRRRVEGVARNRVHATNSRARAQVPLLPLAPSSARGGHRGAGCGGRGRGRSLVRKPGVAARRAAAIAAGPNKSVGVDSDASPELVSDSGEELEGSKVHTVKHPDAQKPSMKLQPEDYMGSKRRHNIHSWNVAHIGAQCAMFEGQGFKMLEKATTQEINAQDTLEGFTPLHWAVLSDNPKAVIWLLAHGADKDIKDIQGRTPEDLIEDFWGDFHQRYWGHVPKQDGLPQVDKVLPKRIKQMKDAFKGTFASNEYDLEGYKAIAV</sequence>
<dbReference type="Pfam" id="PF00023">
    <property type="entry name" value="Ank"/>
    <property type="match status" value="1"/>
</dbReference>
<feature type="compositionally biased region" description="Basic and acidic residues" evidence="6">
    <location>
        <begin position="499"/>
        <end position="511"/>
    </location>
</feature>
<dbReference type="InterPro" id="IPR004181">
    <property type="entry name" value="Znf_MIZ"/>
</dbReference>
<dbReference type="SUPFAM" id="SSF48403">
    <property type="entry name" value="Ankyrin repeat"/>
    <property type="match status" value="1"/>
</dbReference>
<gene>
    <name evidence="8" type="ORF">SCF082_LOCUS12870</name>
</gene>
<evidence type="ECO:0000313" key="8">
    <source>
        <dbReference type="EMBL" id="CAK9015683.1"/>
    </source>
</evidence>
<organism evidence="8 9">
    <name type="scientific">Durusdinium trenchii</name>
    <dbReference type="NCBI Taxonomy" id="1381693"/>
    <lineage>
        <taxon>Eukaryota</taxon>
        <taxon>Sar</taxon>
        <taxon>Alveolata</taxon>
        <taxon>Dinophyceae</taxon>
        <taxon>Suessiales</taxon>
        <taxon>Symbiodiniaceae</taxon>
        <taxon>Durusdinium</taxon>
    </lineage>
</organism>
<dbReference type="Gene3D" id="1.25.40.20">
    <property type="entry name" value="Ankyrin repeat-containing domain"/>
    <property type="match status" value="1"/>
</dbReference>
<feature type="compositionally biased region" description="Low complexity" evidence="6">
    <location>
        <begin position="344"/>
        <end position="353"/>
    </location>
</feature>
<keyword evidence="3" id="KW-0862">Zinc</keyword>
<dbReference type="SMART" id="SM00248">
    <property type="entry name" value="ANK"/>
    <property type="match status" value="1"/>
</dbReference>
<feature type="compositionally biased region" description="Basic residues" evidence="6">
    <location>
        <begin position="388"/>
        <end position="398"/>
    </location>
</feature>
<keyword evidence="4" id="KW-0040">ANK repeat</keyword>
<feature type="compositionally biased region" description="Basic and acidic residues" evidence="6">
    <location>
        <begin position="1"/>
        <end position="13"/>
    </location>
</feature>
<dbReference type="PROSITE" id="PS51044">
    <property type="entry name" value="ZF_SP_RING"/>
    <property type="match status" value="1"/>
</dbReference>
<dbReference type="InterPro" id="IPR036770">
    <property type="entry name" value="Ankyrin_rpt-contain_sf"/>
</dbReference>
<evidence type="ECO:0000313" key="9">
    <source>
        <dbReference type="Proteomes" id="UP001642464"/>
    </source>
</evidence>
<dbReference type="CDD" id="cd16650">
    <property type="entry name" value="SP-RING_PIAS-like"/>
    <property type="match status" value="1"/>
</dbReference>
<feature type="region of interest" description="Disordered" evidence="6">
    <location>
        <begin position="435"/>
        <end position="459"/>
    </location>
</feature>
<feature type="repeat" description="ANK" evidence="4">
    <location>
        <begin position="570"/>
        <end position="602"/>
    </location>
</feature>
<evidence type="ECO:0000256" key="2">
    <source>
        <dbReference type="ARBA" id="ARBA00022771"/>
    </source>
</evidence>
<evidence type="ECO:0000256" key="6">
    <source>
        <dbReference type="SAM" id="MobiDB-lite"/>
    </source>
</evidence>
<feature type="region of interest" description="Disordered" evidence="6">
    <location>
        <begin position="337"/>
        <end position="412"/>
    </location>
</feature>
<dbReference type="PROSITE" id="PS50088">
    <property type="entry name" value="ANK_REPEAT"/>
    <property type="match status" value="1"/>
</dbReference>
<keyword evidence="1" id="KW-0479">Metal-binding</keyword>
<accession>A0ABP0JMW0</accession>
<name>A0ABP0JMW0_9DINO</name>
<feature type="region of interest" description="Disordered" evidence="6">
    <location>
        <begin position="1"/>
        <end position="41"/>
    </location>
</feature>
<reference evidence="8 9" key="1">
    <citation type="submission" date="2024-02" db="EMBL/GenBank/DDBJ databases">
        <authorList>
            <person name="Chen Y."/>
            <person name="Shah S."/>
            <person name="Dougan E. K."/>
            <person name="Thang M."/>
            <person name="Chan C."/>
        </authorList>
    </citation>
    <scope>NUCLEOTIDE SEQUENCE [LARGE SCALE GENOMIC DNA]</scope>
</reference>
<comment type="caution">
    <text evidence="8">The sequence shown here is derived from an EMBL/GenBank/DDBJ whole genome shotgun (WGS) entry which is preliminary data.</text>
</comment>
<evidence type="ECO:0000256" key="3">
    <source>
        <dbReference type="ARBA" id="ARBA00022833"/>
    </source>
</evidence>
<feature type="domain" description="SP-RING-type" evidence="7">
    <location>
        <begin position="239"/>
        <end position="330"/>
    </location>
</feature>
<dbReference type="PANTHER" id="PTHR10782:SF4">
    <property type="entry name" value="TONALLI, ISOFORM E"/>
    <property type="match status" value="1"/>
</dbReference>
<evidence type="ECO:0000259" key="7">
    <source>
        <dbReference type="PROSITE" id="PS51044"/>
    </source>
</evidence>
<keyword evidence="9" id="KW-1185">Reference proteome</keyword>
<evidence type="ECO:0000256" key="5">
    <source>
        <dbReference type="PROSITE-ProRule" id="PRU00452"/>
    </source>
</evidence>
<evidence type="ECO:0000256" key="4">
    <source>
        <dbReference type="PROSITE-ProRule" id="PRU00023"/>
    </source>
</evidence>
<dbReference type="Proteomes" id="UP001642464">
    <property type="component" value="Unassembled WGS sequence"/>
</dbReference>
<dbReference type="EMBL" id="CAXAMM010007891">
    <property type="protein sequence ID" value="CAK9015683.1"/>
    <property type="molecule type" value="Genomic_DNA"/>
</dbReference>
<dbReference type="PROSITE" id="PS50297">
    <property type="entry name" value="ANK_REP_REGION"/>
    <property type="match status" value="1"/>
</dbReference>
<dbReference type="InterPro" id="IPR002110">
    <property type="entry name" value="Ankyrin_rpt"/>
</dbReference>
<dbReference type="PANTHER" id="PTHR10782">
    <property type="entry name" value="ZINC FINGER MIZ DOMAIN-CONTAINING PROTEIN"/>
    <property type="match status" value="1"/>
</dbReference>
<protein>
    <submittedName>
        <fullName evidence="8">E4 SUMO-protein ligase PIAL2 (Protein INHIBITOR OF ACTIVATED STAT-LIKE 2)</fullName>
    </submittedName>
</protein>